<feature type="chain" id="PRO_5043642619" evidence="2">
    <location>
        <begin position="24"/>
        <end position="478"/>
    </location>
</feature>
<feature type="coiled-coil region" evidence="1">
    <location>
        <begin position="253"/>
        <end position="337"/>
    </location>
</feature>
<sequence>MFRKVTLGLVASLAAINLPIAIAGPAVPIAIRQTAPLNGTDISGSQNQTLSDGILNAPIVFGQPNPDLSNPEASFLFSNPQYYALQRYVYNGMQLAASTEVFENIYNRAEFEQVVGSGSGVYNLTETTFVGINQHCTAFWSNTVGQMTLFAENISIFGRNAAVIYREMARLLDSMAAIPRTERSFDGPWGDNLVDIYNYVERLHDQMGIAKNQSVTLLGNINDFRTETITDMGNLHQVDRLLNDTDSNVYDKISSMNTEIIRLQNEINTAQGEYDEAANKISVGQKAYSWIFPWGTIAYLALSKKWRDEMDAALKEKKAAQDELAQEQELLTEFTRVIDDIQMLQLQTDSVLDYIDAAVGLLSNASDGFASMSASISAILTELESEADDTNPENINPKWFSDASFRMSLNASAANWEDIYVEAAAFKGTASITVISQEAAIQLYDQTAAQIYSAIGTNAGAAISTGSNLLRAIRGSWL</sequence>
<keyword evidence="1" id="KW-0175">Coiled coil</keyword>
<accession>A0AAV9WVY3</accession>
<dbReference type="EMBL" id="JAVHJO010000015">
    <property type="protein sequence ID" value="KAK6527751.1"/>
    <property type="molecule type" value="Genomic_DNA"/>
</dbReference>
<keyword evidence="4" id="KW-1185">Reference proteome</keyword>
<reference evidence="3 4" key="1">
    <citation type="submission" date="2019-10" db="EMBL/GenBank/DDBJ databases">
        <authorList>
            <person name="Palmer J.M."/>
        </authorList>
    </citation>
    <scope>NUCLEOTIDE SEQUENCE [LARGE SCALE GENOMIC DNA]</scope>
    <source>
        <strain evidence="3 4">TWF694</strain>
    </source>
</reference>
<dbReference type="SUPFAM" id="SSF58100">
    <property type="entry name" value="Bacterial hemolysins"/>
    <property type="match status" value="1"/>
</dbReference>
<evidence type="ECO:0000256" key="1">
    <source>
        <dbReference type="SAM" id="Coils"/>
    </source>
</evidence>
<evidence type="ECO:0000256" key="2">
    <source>
        <dbReference type="SAM" id="SignalP"/>
    </source>
</evidence>
<comment type="caution">
    <text evidence="3">The sequence shown here is derived from an EMBL/GenBank/DDBJ whole genome shotgun (WGS) entry which is preliminary data.</text>
</comment>
<evidence type="ECO:0000313" key="3">
    <source>
        <dbReference type="EMBL" id="KAK6527751.1"/>
    </source>
</evidence>
<gene>
    <name evidence="3" type="ORF">TWF694_004731</name>
</gene>
<organism evidence="3 4">
    <name type="scientific">Orbilia ellipsospora</name>
    <dbReference type="NCBI Taxonomy" id="2528407"/>
    <lineage>
        <taxon>Eukaryota</taxon>
        <taxon>Fungi</taxon>
        <taxon>Dikarya</taxon>
        <taxon>Ascomycota</taxon>
        <taxon>Pezizomycotina</taxon>
        <taxon>Orbiliomycetes</taxon>
        <taxon>Orbiliales</taxon>
        <taxon>Orbiliaceae</taxon>
        <taxon>Orbilia</taxon>
    </lineage>
</organism>
<dbReference type="AlphaFoldDB" id="A0AAV9WVY3"/>
<feature type="signal peptide" evidence="2">
    <location>
        <begin position="1"/>
        <end position="23"/>
    </location>
</feature>
<evidence type="ECO:0000313" key="4">
    <source>
        <dbReference type="Proteomes" id="UP001365542"/>
    </source>
</evidence>
<dbReference type="Gene3D" id="1.20.1170.10">
    <property type="match status" value="1"/>
</dbReference>
<proteinExistence type="predicted"/>
<name>A0AAV9WVY3_9PEZI</name>
<protein>
    <submittedName>
        <fullName evidence="3">Uncharacterized protein</fullName>
    </submittedName>
</protein>
<dbReference type="Proteomes" id="UP001365542">
    <property type="component" value="Unassembled WGS sequence"/>
</dbReference>
<keyword evidence="2" id="KW-0732">Signal</keyword>
<dbReference type="CDD" id="cd22656">
    <property type="entry name" value="ClyA_Cry6Aa-like"/>
    <property type="match status" value="1"/>
</dbReference>